<dbReference type="SMART" id="SM00267">
    <property type="entry name" value="GGDEF"/>
    <property type="match status" value="1"/>
</dbReference>
<protein>
    <submittedName>
        <fullName evidence="4">EAL domain-containing protein</fullName>
    </submittedName>
</protein>
<evidence type="ECO:0000259" key="3">
    <source>
        <dbReference type="PROSITE" id="PS50887"/>
    </source>
</evidence>
<dbReference type="Gene3D" id="3.20.20.450">
    <property type="entry name" value="EAL domain"/>
    <property type="match status" value="1"/>
</dbReference>
<keyword evidence="1" id="KW-0472">Membrane</keyword>
<dbReference type="CDD" id="cd01949">
    <property type="entry name" value="GGDEF"/>
    <property type="match status" value="1"/>
</dbReference>
<dbReference type="Pfam" id="PF00563">
    <property type="entry name" value="EAL"/>
    <property type="match status" value="1"/>
</dbReference>
<organism evidence="4 5">
    <name type="scientific">Sphingomonas edaphi</name>
    <dbReference type="NCBI Taxonomy" id="2315689"/>
    <lineage>
        <taxon>Bacteria</taxon>
        <taxon>Pseudomonadati</taxon>
        <taxon>Pseudomonadota</taxon>
        <taxon>Alphaproteobacteria</taxon>
        <taxon>Sphingomonadales</taxon>
        <taxon>Sphingomonadaceae</taxon>
        <taxon>Sphingomonas</taxon>
    </lineage>
</organism>
<dbReference type="PANTHER" id="PTHR33121">
    <property type="entry name" value="CYCLIC DI-GMP PHOSPHODIESTERASE PDEF"/>
    <property type="match status" value="1"/>
</dbReference>
<proteinExistence type="predicted"/>
<evidence type="ECO:0000313" key="5">
    <source>
        <dbReference type="Proteomes" id="UP000285023"/>
    </source>
</evidence>
<dbReference type="InterPro" id="IPR035919">
    <property type="entry name" value="EAL_sf"/>
</dbReference>
<evidence type="ECO:0000256" key="1">
    <source>
        <dbReference type="SAM" id="Phobius"/>
    </source>
</evidence>
<dbReference type="Gene3D" id="3.30.70.270">
    <property type="match status" value="1"/>
</dbReference>
<feature type="transmembrane region" description="Helical" evidence="1">
    <location>
        <begin position="144"/>
        <end position="175"/>
    </location>
</feature>
<feature type="transmembrane region" description="Helical" evidence="1">
    <location>
        <begin position="105"/>
        <end position="124"/>
    </location>
</feature>
<dbReference type="PANTHER" id="PTHR33121:SF70">
    <property type="entry name" value="SIGNALING PROTEIN YKOW"/>
    <property type="match status" value="1"/>
</dbReference>
<keyword evidence="1" id="KW-0812">Transmembrane</keyword>
<reference evidence="4 5" key="1">
    <citation type="submission" date="2018-09" db="EMBL/GenBank/DDBJ databases">
        <title>Sphingomonas sp. DAC4.</title>
        <authorList>
            <person name="Seo T."/>
        </authorList>
    </citation>
    <scope>NUCLEOTIDE SEQUENCE [LARGE SCALE GENOMIC DNA]</scope>
    <source>
        <strain evidence="4 5">DAC4</strain>
    </source>
</reference>
<dbReference type="InterPro" id="IPR001633">
    <property type="entry name" value="EAL_dom"/>
</dbReference>
<dbReference type="NCBIfam" id="TIGR00254">
    <property type="entry name" value="GGDEF"/>
    <property type="match status" value="1"/>
</dbReference>
<dbReference type="InterPro" id="IPR050706">
    <property type="entry name" value="Cyclic-di-GMP_PDE-like"/>
</dbReference>
<sequence length="663" mass="72205">MDVNRLKRWLRDAARIDYRLAPRENDGCADEAILLLTGRLVPLYLVVLAAIWICALRFYSSAPVVLSLVAPGVFTALISARLVYWRSTRRMTATVAQVRAGIRQLQLFSPIIGLTIVTWALSLYPYGDTNQQDMVHVLSVVSGVVAILCLGATPFAASLVACSVIAPSTVAYFLWPHPNGNAIAILQSVVFAVVVRVAFSYQGNFLALSHARRRLAQRHEQSERLVERTSLLASEDPLTGLFNRRAFLRKLEEVLPGPAHASVQLAMIDLDGFKDVNDSLGHGAGDALLVTLAKRLRELLPDAVIGRLGGDEFAVIFAPERPVGRAKLIEVATSLSVPIEHEQLRFGVSASLGFLDAPSKGLTVKDCLERADHAMYSAKTEQGPSVVVYGEKLDRELQNKQQLISTVSRPGFEQYLGLAYQPIIDTRTKAVVGVEALARWNSPGLENISAGSFISMAENCGHINAVTHAIVERAVKECRVWESGASLFINISGRDLIIPDALDQLAIAATSTGAPPDHIVFEVTETALVNIESGIAGMNRLKAAGFRFALDDFGSGQSSLSRVHRLPIDVIKIDGAFIEHIAQDVRCRAAIGTVLELSRQMKVDCVVEGIETFDQSLHASHLGAKLMQGYYFAKPTSAGKIMELLDKPLFPSAPYRYGFACSR</sequence>
<dbReference type="AlphaFoldDB" id="A0A418PY92"/>
<keyword evidence="1" id="KW-1133">Transmembrane helix</keyword>
<keyword evidence="5" id="KW-1185">Reference proteome</keyword>
<dbReference type="Proteomes" id="UP000285023">
    <property type="component" value="Unassembled WGS sequence"/>
</dbReference>
<feature type="transmembrane region" description="Helical" evidence="1">
    <location>
        <begin position="182"/>
        <end position="201"/>
    </location>
</feature>
<feature type="domain" description="GGDEF" evidence="3">
    <location>
        <begin position="261"/>
        <end position="392"/>
    </location>
</feature>
<accession>A0A418PY92</accession>
<comment type="caution">
    <text evidence="4">The sequence shown here is derived from an EMBL/GenBank/DDBJ whole genome shotgun (WGS) entry which is preliminary data.</text>
</comment>
<dbReference type="InterPro" id="IPR000160">
    <property type="entry name" value="GGDEF_dom"/>
</dbReference>
<dbReference type="EMBL" id="QXTF01000004">
    <property type="protein sequence ID" value="RIX27046.1"/>
    <property type="molecule type" value="Genomic_DNA"/>
</dbReference>
<evidence type="ECO:0000259" key="2">
    <source>
        <dbReference type="PROSITE" id="PS50883"/>
    </source>
</evidence>
<evidence type="ECO:0000313" key="4">
    <source>
        <dbReference type="EMBL" id="RIX27046.1"/>
    </source>
</evidence>
<feature type="transmembrane region" description="Helical" evidence="1">
    <location>
        <begin position="65"/>
        <end position="84"/>
    </location>
</feature>
<dbReference type="SMART" id="SM00052">
    <property type="entry name" value="EAL"/>
    <property type="match status" value="1"/>
</dbReference>
<dbReference type="PROSITE" id="PS50883">
    <property type="entry name" value="EAL"/>
    <property type="match status" value="1"/>
</dbReference>
<dbReference type="SUPFAM" id="SSF141868">
    <property type="entry name" value="EAL domain-like"/>
    <property type="match status" value="1"/>
</dbReference>
<dbReference type="PROSITE" id="PS50887">
    <property type="entry name" value="GGDEF"/>
    <property type="match status" value="1"/>
</dbReference>
<feature type="domain" description="EAL" evidence="2">
    <location>
        <begin position="396"/>
        <end position="649"/>
    </location>
</feature>
<dbReference type="CDD" id="cd01948">
    <property type="entry name" value="EAL"/>
    <property type="match status" value="1"/>
</dbReference>
<dbReference type="SUPFAM" id="SSF55073">
    <property type="entry name" value="Nucleotide cyclase"/>
    <property type="match status" value="1"/>
</dbReference>
<dbReference type="InterPro" id="IPR043128">
    <property type="entry name" value="Rev_trsase/Diguanyl_cyclase"/>
</dbReference>
<dbReference type="GO" id="GO:0071111">
    <property type="term" value="F:cyclic-guanylate-specific phosphodiesterase activity"/>
    <property type="evidence" value="ECO:0007669"/>
    <property type="project" value="InterPro"/>
</dbReference>
<name>A0A418PY92_9SPHN</name>
<dbReference type="Pfam" id="PF00990">
    <property type="entry name" value="GGDEF"/>
    <property type="match status" value="1"/>
</dbReference>
<dbReference type="InterPro" id="IPR029787">
    <property type="entry name" value="Nucleotide_cyclase"/>
</dbReference>
<feature type="transmembrane region" description="Helical" evidence="1">
    <location>
        <begin position="41"/>
        <end position="59"/>
    </location>
</feature>
<gene>
    <name evidence="4" type="ORF">D3M59_10850</name>
</gene>